<feature type="transmembrane region" description="Helical" evidence="6">
    <location>
        <begin position="499"/>
        <end position="521"/>
    </location>
</feature>
<dbReference type="Pfam" id="PF13520">
    <property type="entry name" value="AA_permease_2"/>
    <property type="match status" value="1"/>
</dbReference>
<evidence type="ECO:0000256" key="4">
    <source>
        <dbReference type="ARBA" id="ARBA00022989"/>
    </source>
</evidence>
<dbReference type="GO" id="GO:0015171">
    <property type="term" value="F:amino acid transmembrane transporter activity"/>
    <property type="evidence" value="ECO:0007669"/>
    <property type="project" value="TreeGrafter"/>
</dbReference>
<feature type="transmembrane region" description="Helical" evidence="6">
    <location>
        <begin position="194"/>
        <end position="212"/>
    </location>
</feature>
<keyword evidence="3 6" id="KW-0812">Transmembrane</keyword>
<dbReference type="InterPro" id="IPR029485">
    <property type="entry name" value="CAT_C"/>
</dbReference>
<feature type="transmembrane region" description="Helical" evidence="6">
    <location>
        <begin position="219"/>
        <end position="240"/>
    </location>
</feature>
<gene>
    <name evidence="8" type="ORF">SNE40_015345</name>
</gene>
<feature type="transmembrane region" description="Helical" evidence="6">
    <location>
        <begin position="58"/>
        <end position="81"/>
    </location>
</feature>
<dbReference type="Proteomes" id="UP001347796">
    <property type="component" value="Unassembled WGS sequence"/>
</dbReference>
<sequence>MYVYVYFIQRRVLLGNPLMISATMTCLNMRERCGYLWYRMTRRKTIESSDTTTALNRYLSTFHLTFMGVGATVGVGIYVLVGVAAKEYAGPGMLISFILAGIVTLMNALCFVEFGSRIPKTGGSYTYVYESMGEIMAFLVGWIILLGYLTSGAIGCRAWSGYFDSLFDGAIHNKTVDIFGTINLGPPFSHSLDLVAFCFELTVLFIVSLGIHASAKVNFVLSMVSISVLLFVTIMGFIFGNIENVINKDHGGFFPFGVKGVIVATSACFYAFQGFDVICLSAEESKTPLKSIPRAILFELIIVTLLYAGSSFSLIMLAPVYLIDTKAPIPSAFAVNNIQWAKYVVTIGPVLGISNLSLLNLYSTSRHAYCMANDGLFLKVFGVVHKKTQVPLVGVMSIGIFVALSSLFLDIADLVQFNVLGLFVINIIISSNIVILRSRTSDSSAVGDSERKTMASKCQISKIIDKFSVVFLIFVLVVISLMASLLIQRTPVLSSQPNITALCTVILFWLLIVAISFIIKLKLKPPTGNSFKVPFVPLLPVIIITTNMMLLVYAIDLDGLITFSVLILIGLVIYLVLIIFSRDVMPRETVISEEEVGLMSLEQES</sequence>
<evidence type="ECO:0000256" key="6">
    <source>
        <dbReference type="SAM" id="Phobius"/>
    </source>
</evidence>
<feature type="transmembrane region" description="Helical" evidence="6">
    <location>
        <begin position="343"/>
        <end position="362"/>
    </location>
</feature>
<feature type="transmembrane region" description="Helical" evidence="6">
    <location>
        <begin position="390"/>
        <end position="409"/>
    </location>
</feature>
<keyword evidence="4 6" id="KW-1133">Transmembrane helix</keyword>
<protein>
    <recommendedName>
        <fullName evidence="7">Cationic amino acid transporter C-terminal domain-containing protein</fullName>
    </recommendedName>
</protein>
<comment type="caution">
    <text evidence="8">The sequence shown here is derived from an EMBL/GenBank/DDBJ whole genome shotgun (WGS) entry which is preliminary data.</text>
</comment>
<evidence type="ECO:0000256" key="1">
    <source>
        <dbReference type="ARBA" id="ARBA00004141"/>
    </source>
</evidence>
<feature type="transmembrane region" description="Helical" evidence="6">
    <location>
        <begin position="467"/>
        <end position="487"/>
    </location>
</feature>
<name>A0AAN8PJ18_PATCE</name>
<dbReference type="PIRSF" id="PIRSF006060">
    <property type="entry name" value="AA_transporter"/>
    <property type="match status" value="1"/>
</dbReference>
<evidence type="ECO:0000259" key="7">
    <source>
        <dbReference type="Pfam" id="PF13906"/>
    </source>
</evidence>
<dbReference type="PANTHER" id="PTHR43243">
    <property type="entry name" value="INNER MEMBRANE TRANSPORTER YGJI-RELATED"/>
    <property type="match status" value="1"/>
</dbReference>
<evidence type="ECO:0000313" key="9">
    <source>
        <dbReference type="Proteomes" id="UP001347796"/>
    </source>
</evidence>
<feature type="transmembrane region" description="Helical" evidence="6">
    <location>
        <begin position="533"/>
        <end position="555"/>
    </location>
</feature>
<feature type="transmembrane region" description="Helical" evidence="6">
    <location>
        <begin position="93"/>
        <end position="114"/>
    </location>
</feature>
<accession>A0AAN8PJ18</accession>
<evidence type="ECO:0000256" key="3">
    <source>
        <dbReference type="ARBA" id="ARBA00022692"/>
    </source>
</evidence>
<organism evidence="8 9">
    <name type="scientific">Patella caerulea</name>
    <name type="common">Rayed Mediterranean limpet</name>
    <dbReference type="NCBI Taxonomy" id="87958"/>
    <lineage>
        <taxon>Eukaryota</taxon>
        <taxon>Metazoa</taxon>
        <taxon>Spiralia</taxon>
        <taxon>Lophotrochozoa</taxon>
        <taxon>Mollusca</taxon>
        <taxon>Gastropoda</taxon>
        <taxon>Patellogastropoda</taxon>
        <taxon>Patelloidea</taxon>
        <taxon>Patellidae</taxon>
        <taxon>Patella</taxon>
    </lineage>
</organism>
<feature type="transmembrane region" description="Helical" evidence="6">
    <location>
        <begin position="415"/>
        <end position="436"/>
    </location>
</feature>
<feature type="transmembrane region" description="Helical" evidence="6">
    <location>
        <begin position="296"/>
        <end position="323"/>
    </location>
</feature>
<keyword evidence="5 6" id="KW-0472">Membrane</keyword>
<dbReference type="EMBL" id="JAZGQO010000010">
    <property type="protein sequence ID" value="KAK6177194.1"/>
    <property type="molecule type" value="Genomic_DNA"/>
</dbReference>
<evidence type="ECO:0000313" key="8">
    <source>
        <dbReference type="EMBL" id="KAK6177194.1"/>
    </source>
</evidence>
<evidence type="ECO:0000256" key="2">
    <source>
        <dbReference type="ARBA" id="ARBA00022448"/>
    </source>
</evidence>
<comment type="subcellular location">
    <subcellularLocation>
        <location evidence="1">Membrane</location>
        <topology evidence="1">Multi-pass membrane protein</topology>
    </subcellularLocation>
</comment>
<keyword evidence="9" id="KW-1185">Reference proteome</keyword>
<dbReference type="PANTHER" id="PTHR43243:SF4">
    <property type="entry name" value="CATIONIC AMINO ACID TRANSPORTER 4"/>
    <property type="match status" value="1"/>
</dbReference>
<dbReference type="AlphaFoldDB" id="A0AAN8PJ18"/>
<proteinExistence type="predicted"/>
<keyword evidence="2" id="KW-0813">Transport</keyword>
<dbReference type="GO" id="GO:0005886">
    <property type="term" value="C:plasma membrane"/>
    <property type="evidence" value="ECO:0007669"/>
    <property type="project" value="TreeGrafter"/>
</dbReference>
<dbReference type="InterPro" id="IPR002293">
    <property type="entry name" value="AA/rel_permease1"/>
</dbReference>
<dbReference type="Pfam" id="PF13906">
    <property type="entry name" value="AA_permease_C"/>
    <property type="match status" value="1"/>
</dbReference>
<feature type="domain" description="Cationic amino acid transporter C-terminal" evidence="7">
    <location>
        <begin position="531"/>
        <end position="577"/>
    </location>
</feature>
<feature type="transmembrane region" description="Helical" evidence="6">
    <location>
        <begin position="561"/>
        <end position="580"/>
    </location>
</feature>
<feature type="transmembrane region" description="Helical" evidence="6">
    <location>
        <begin position="135"/>
        <end position="160"/>
    </location>
</feature>
<reference evidence="8 9" key="1">
    <citation type="submission" date="2024-01" db="EMBL/GenBank/DDBJ databases">
        <title>The genome of the rayed Mediterranean limpet Patella caerulea (Linnaeus, 1758).</title>
        <authorList>
            <person name="Anh-Thu Weber A."/>
            <person name="Halstead-Nussloch G."/>
        </authorList>
    </citation>
    <scope>NUCLEOTIDE SEQUENCE [LARGE SCALE GENOMIC DNA]</scope>
    <source>
        <strain evidence="8">AATW-2023a</strain>
        <tissue evidence="8">Whole specimen</tissue>
    </source>
</reference>
<evidence type="ECO:0000256" key="5">
    <source>
        <dbReference type="ARBA" id="ARBA00023136"/>
    </source>
</evidence>
<feature type="transmembrane region" description="Helical" evidence="6">
    <location>
        <begin position="252"/>
        <end position="275"/>
    </location>
</feature>
<dbReference type="Gene3D" id="1.20.1740.10">
    <property type="entry name" value="Amino acid/polyamine transporter I"/>
    <property type="match status" value="1"/>
</dbReference>